<dbReference type="OMA" id="KWDLNSF"/>
<protein>
    <recommendedName>
        <fullName evidence="10">MYND-type domain-containing protein</fullName>
    </recommendedName>
</protein>
<dbReference type="InterPro" id="IPR046341">
    <property type="entry name" value="SET_dom_sf"/>
</dbReference>
<dbReference type="KEGG" id="gtt:GUITHDRAFT_134519"/>
<evidence type="ECO:0000256" key="3">
    <source>
        <dbReference type="ARBA" id="ARBA00022833"/>
    </source>
</evidence>
<keyword evidence="9" id="KW-1185">Reference proteome</keyword>
<evidence type="ECO:0000313" key="9">
    <source>
        <dbReference type="Proteomes" id="UP000011087"/>
    </source>
</evidence>
<reference evidence="7 9" key="1">
    <citation type="journal article" date="2012" name="Nature">
        <title>Algal genomes reveal evolutionary mosaicism and the fate of nucleomorphs.</title>
        <authorList>
            <consortium name="DOE Joint Genome Institute"/>
            <person name="Curtis B.A."/>
            <person name="Tanifuji G."/>
            <person name="Burki F."/>
            <person name="Gruber A."/>
            <person name="Irimia M."/>
            <person name="Maruyama S."/>
            <person name="Arias M.C."/>
            <person name="Ball S.G."/>
            <person name="Gile G.H."/>
            <person name="Hirakawa Y."/>
            <person name="Hopkins J.F."/>
            <person name="Kuo A."/>
            <person name="Rensing S.A."/>
            <person name="Schmutz J."/>
            <person name="Symeonidi A."/>
            <person name="Elias M."/>
            <person name="Eveleigh R.J."/>
            <person name="Herman E.K."/>
            <person name="Klute M.J."/>
            <person name="Nakayama T."/>
            <person name="Obornik M."/>
            <person name="Reyes-Prieto A."/>
            <person name="Armbrust E.V."/>
            <person name="Aves S.J."/>
            <person name="Beiko R.G."/>
            <person name="Coutinho P."/>
            <person name="Dacks J.B."/>
            <person name="Durnford D.G."/>
            <person name="Fast N.M."/>
            <person name="Green B.R."/>
            <person name="Grisdale C.J."/>
            <person name="Hempel F."/>
            <person name="Henrissat B."/>
            <person name="Hoppner M.P."/>
            <person name="Ishida K."/>
            <person name="Kim E."/>
            <person name="Koreny L."/>
            <person name="Kroth P.G."/>
            <person name="Liu Y."/>
            <person name="Malik S.B."/>
            <person name="Maier U.G."/>
            <person name="McRose D."/>
            <person name="Mock T."/>
            <person name="Neilson J.A."/>
            <person name="Onodera N.T."/>
            <person name="Poole A.M."/>
            <person name="Pritham E.J."/>
            <person name="Richards T.A."/>
            <person name="Rocap G."/>
            <person name="Roy S.W."/>
            <person name="Sarai C."/>
            <person name="Schaack S."/>
            <person name="Shirato S."/>
            <person name="Slamovits C.H."/>
            <person name="Spencer D.F."/>
            <person name="Suzuki S."/>
            <person name="Worden A.Z."/>
            <person name="Zauner S."/>
            <person name="Barry K."/>
            <person name="Bell C."/>
            <person name="Bharti A.K."/>
            <person name="Crow J.A."/>
            <person name="Grimwood J."/>
            <person name="Kramer R."/>
            <person name="Lindquist E."/>
            <person name="Lucas S."/>
            <person name="Salamov A."/>
            <person name="McFadden G.I."/>
            <person name="Lane C.E."/>
            <person name="Keeling P.J."/>
            <person name="Gray M.W."/>
            <person name="Grigoriev I.V."/>
            <person name="Archibald J.M."/>
        </authorList>
    </citation>
    <scope>NUCLEOTIDE SEQUENCE</scope>
    <source>
        <strain evidence="7 9">CCMP2712</strain>
    </source>
</reference>
<evidence type="ECO:0008006" key="10">
    <source>
        <dbReference type="Google" id="ProtNLM"/>
    </source>
</evidence>
<dbReference type="GO" id="GO:0008270">
    <property type="term" value="F:zinc ion binding"/>
    <property type="evidence" value="ECO:0007669"/>
    <property type="project" value="UniProtKB-KW"/>
</dbReference>
<evidence type="ECO:0000313" key="8">
    <source>
        <dbReference type="EnsemblProtists" id="EKX51628"/>
    </source>
</evidence>
<keyword evidence="3" id="KW-0862">Zinc</keyword>
<dbReference type="PANTHER" id="PTHR47332:SF4">
    <property type="entry name" value="SET DOMAIN-CONTAINING PROTEIN 5"/>
    <property type="match status" value="1"/>
</dbReference>
<dbReference type="Proteomes" id="UP000011087">
    <property type="component" value="Unassembled WGS sequence"/>
</dbReference>
<gene>
    <name evidence="7" type="ORF">GUITHDRAFT_134519</name>
</gene>
<proteinExistence type="predicted"/>
<dbReference type="HOGENOM" id="CLU_867204_0_0_1"/>
<evidence type="ECO:0000259" key="5">
    <source>
        <dbReference type="PROSITE" id="PS50280"/>
    </source>
</evidence>
<dbReference type="CDD" id="cd20071">
    <property type="entry name" value="SET_SMYD"/>
    <property type="match status" value="1"/>
</dbReference>
<organism evidence="7">
    <name type="scientific">Guillardia theta (strain CCMP2712)</name>
    <name type="common">Cryptophyte</name>
    <dbReference type="NCBI Taxonomy" id="905079"/>
    <lineage>
        <taxon>Eukaryota</taxon>
        <taxon>Cryptophyceae</taxon>
        <taxon>Pyrenomonadales</taxon>
        <taxon>Geminigeraceae</taxon>
        <taxon>Guillardia</taxon>
    </lineage>
</organism>
<evidence type="ECO:0000313" key="7">
    <source>
        <dbReference type="EMBL" id="EKX51628.1"/>
    </source>
</evidence>
<dbReference type="PaxDb" id="55529-EKX51628"/>
<dbReference type="Gene3D" id="1.25.40.10">
    <property type="entry name" value="Tetratricopeptide repeat domain"/>
    <property type="match status" value="1"/>
</dbReference>
<dbReference type="InterPro" id="IPR011990">
    <property type="entry name" value="TPR-like_helical_dom_sf"/>
</dbReference>
<dbReference type="eggNOG" id="KOG2084">
    <property type="taxonomic scope" value="Eukaryota"/>
</dbReference>
<dbReference type="Gene3D" id="6.10.140.2220">
    <property type="match status" value="1"/>
</dbReference>
<dbReference type="InterPro" id="IPR002893">
    <property type="entry name" value="Znf_MYND"/>
</dbReference>
<dbReference type="GeneID" id="17308312"/>
<dbReference type="Pfam" id="PF01753">
    <property type="entry name" value="zf-MYND"/>
    <property type="match status" value="1"/>
</dbReference>
<dbReference type="PROSITE" id="PS01360">
    <property type="entry name" value="ZF_MYND_1"/>
    <property type="match status" value="1"/>
</dbReference>
<dbReference type="EMBL" id="JH992975">
    <property type="protein sequence ID" value="EKX51628.1"/>
    <property type="molecule type" value="Genomic_DNA"/>
</dbReference>
<evidence type="ECO:0000256" key="1">
    <source>
        <dbReference type="ARBA" id="ARBA00022723"/>
    </source>
</evidence>
<dbReference type="SUPFAM" id="SSF82199">
    <property type="entry name" value="SET domain"/>
    <property type="match status" value="1"/>
</dbReference>
<name>L1JU62_GUITC</name>
<dbReference type="Gene3D" id="2.170.270.10">
    <property type="entry name" value="SET domain"/>
    <property type="match status" value="1"/>
</dbReference>
<evidence type="ECO:0000256" key="2">
    <source>
        <dbReference type="ARBA" id="ARBA00022771"/>
    </source>
</evidence>
<dbReference type="PROSITE" id="PS50280">
    <property type="entry name" value="SET"/>
    <property type="match status" value="1"/>
</dbReference>
<dbReference type="InterPro" id="IPR053185">
    <property type="entry name" value="SET_domain_protein"/>
</dbReference>
<sequence>MSESTSAEKEAPLDEQDRVPCGSCYAPLPKSSSSRCGKCRKRHYCNRECQVEDWKLGRHKTWCGKAGEVGYDFQVVDIAGKGKGVIALRGFAKAERVMYERRILSCRTLSGIRPIAKSFKKLSEAEKNAILDLFPSEADLFKKFSTNSMSCGEEDELGMDSGLFVTMSRLNHSCLSNTNHWYEPYLKSKVLFACRDIAEGEELTIAYSSEPSNKQYLLSHYGFVCTCEACSNPEIAAKVKEIKRLDNEILILGMQMNSDMAIRAGKRLLKLYDELHWPTQSYVRTCYDIFQVAIMKRATLKEGLHYMQLGLAMEQKQYEGLNEPERLGSIAKYASYLKHPESHRNYLIAR</sequence>
<dbReference type="SMART" id="SM00317">
    <property type="entry name" value="SET"/>
    <property type="match status" value="1"/>
</dbReference>
<keyword evidence="2 4" id="KW-0863">Zinc-finger</keyword>
<dbReference type="PROSITE" id="PS50865">
    <property type="entry name" value="ZF_MYND_2"/>
    <property type="match status" value="1"/>
</dbReference>
<dbReference type="Pfam" id="PF00856">
    <property type="entry name" value="SET"/>
    <property type="match status" value="1"/>
</dbReference>
<dbReference type="STRING" id="905079.L1JU62"/>
<reference evidence="8" key="3">
    <citation type="submission" date="2015-06" db="UniProtKB">
        <authorList>
            <consortium name="EnsemblProtists"/>
        </authorList>
    </citation>
    <scope>IDENTIFICATION</scope>
</reference>
<feature type="domain" description="SET" evidence="5">
    <location>
        <begin position="71"/>
        <end position="208"/>
    </location>
</feature>
<dbReference type="PANTHER" id="PTHR47332">
    <property type="entry name" value="SET DOMAIN-CONTAINING PROTEIN 5"/>
    <property type="match status" value="1"/>
</dbReference>
<keyword evidence="1" id="KW-0479">Metal-binding</keyword>
<dbReference type="RefSeq" id="XP_005838608.1">
    <property type="nucleotide sequence ID" value="XM_005838551.1"/>
</dbReference>
<evidence type="ECO:0000259" key="6">
    <source>
        <dbReference type="PROSITE" id="PS50865"/>
    </source>
</evidence>
<dbReference type="OrthoDB" id="57654at2759"/>
<dbReference type="InterPro" id="IPR001214">
    <property type="entry name" value="SET_dom"/>
</dbReference>
<accession>L1JU62</accession>
<dbReference type="AlphaFoldDB" id="L1JU62"/>
<evidence type="ECO:0000256" key="4">
    <source>
        <dbReference type="PROSITE-ProRule" id="PRU00134"/>
    </source>
</evidence>
<dbReference type="EnsemblProtists" id="EKX51628">
    <property type="protein sequence ID" value="EKX51628"/>
    <property type="gene ID" value="GUITHDRAFT_134519"/>
</dbReference>
<feature type="domain" description="MYND-type" evidence="6">
    <location>
        <begin position="21"/>
        <end position="63"/>
    </location>
</feature>
<reference evidence="9" key="2">
    <citation type="submission" date="2012-11" db="EMBL/GenBank/DDBJ databases">
        <authorList>
            <person name="Kuo A."/>
            <person name="Curtis B.A."/>
            <person name="Tanifuji G."/>
            <person name="Burki F."/>
            <person name="Gruber A."/>
            <person name="Irimia M."/>
            <person name="Maruyama S."/>
            <person name="Arias M.C."/>
            <person name="Ball S.G."/>
            <person name="Gile G.H."/>
            <person name="Hirakawa Y."/>
            <person name="Hopkins J.F."/>
            <person name="Rensing S.A."/>
            <person name="Schmutz J."/>
            <person name="Symeonidi A."/>
            <person name="Elias M."/>
            <person name="Eveleigh R.J."/>
            <person name="Herman E.K."/>
            <person name="Klute M.J."/>
            <person name="Nakayama T."/>
            <person name="Obornik M."/>
            <person name="Reyes-Prieto A."/>
            <person name="Armbrust E.V."/>
            <person name="Aves S.J."/>
            <person name="Beiko R.G."/>
            <person name="Coutinho P."/>
            <person name="Dacks J.B."/>
            <person name="Durnford D.G."/>
            <person name="Fast N.M."/>
            <person name="Green B.R."/>
            <person name="Grisdale C."/>
            <person name="Hempe F."/>
            <person name="Henrissat B."/>
            <person name="Hoppner M.P."/>
            <person name="Ishida K.-I."/>
            <person name="Kim E."/>
            <person name="Koreny L."/>
            <person name="Kroth P.G."/>
            <person name="Liu Y."/>
            <person name="Malik S.-B."/>
            <person name="Maier U.G."/>
            <person name="McRose D."/>
            <person name="Mock T."/>
            <person name="Neilson J.A."/>
            <person name="Onodera N.T."/>
            <person name="Poole A.M."/>
            <person name="Pritham E.J."/>
            <person name="Richards T.A."/>
            <person name="Rocap G."/>
            <person name="Roy S.W."/>
            <person name="Sarai C."/>
            <person name="Schaack S."/>
            <person name="Shirato S."/>
            <person name="Slamovits C.H."/>
            <person name="Spencer D.F."/>
            <person name="Suzuki S."/>
            <person name="Worden A.Z."/>
            <person name="Zauner S."/>
            <person name="Barry K."/>
            <person name="Bell C."/>
            <person name="Bharti A.K."/>
            <person name="Crow J.A."/>
            <person name="Grimwood J."/>
            <person name="Kramer R."/>
            <person name="Lindquist E."/>
            <person name="Lucas S."/>
            <person name="Salamov A."/>
            <person name="McFadden G.I."/>
            <person name="Lane C.E."/>
            <person name="Keeling P.J."/>
            <person name="Gray M.W."/>
            <person name="Grigoriev I.V."/>
            <person name="Archibald J.M."/>
        </authorList>
    </citation>
    <scope>NUCLEOTIDE SEQUENCE</scope>
    <source>
        <strain evidence="9">CCMP2712</strain>
    </source>
</reference>